<dbReference type="PROSITE" id="PS50174">
    <property type="entry name" value="G_PATCH"/>
    <property type="match status" value="1"/>
</dbReference>
<dbReference type="SMART" id="SM00443">
    <property type="entry name" value="G_patch"/>
    <property type="match status" value="1"/>
</dbReference>
<dbReference type="GO" id="GO:0045292">
    <property type="term" value="P:mRNA cis splicing, via spliceosome"/>
    <property type="evidence" value="ECO:0007669"/>
    <property type="project" value="InterPro"/>
</dbReference>
<dbReference type="Pfam" id="PF01585">
    <property type="entry name" value="G-patch"/>
    <property type="match status" value="1"/>
</dbReference>
<proteinExistence type="predicted"/>
<dbReference type="InterPro" id="IPR000467">
    <property type="entry name" value="G_patch_dom"/>
</dbReference>
<comment type="caution">
    <text evidence="3">The sequence shown here is derived from an EMBL/GenBank/DDBJ whole genome shotgun (WGS) entry which is preliminary data.</text>
</comment>
<dbReference type="EMBL" id="MU865385">
    <property type="protein sequence ID" value="KAK4224726.1"/>
    <property type="molecule type" value="Genomic_DNA"/>
</dbReference>
<evidence type="ECO:0000256" key="1">
    <source>
        <dbReference type="SAM" id="MobiDB-lite"/>
    </source>
</evidence>
<feature type="domain" description="G-patch" evidence="2">
    <location>
        <begin position="320"/>
        <end position="371"/>
    </location>
</feature>
<keyword evidence="4" id="KW-1185">Reference proteome</keyword>
<evidence type="ECO:0000259" key="2">
    <source>
        <dbReference type="PROSITE" id="PS50174"/>
    </source>
</evidence>
<protein>
    <recommendedName>
        <fullName evidence="2">G-patch domain-containing protein</fullName>
    </recommendedName>
</protein>
<dbReference type="InterPro" id="IPR035979">
    <property type="entry name" value="RBD_domain_sf"/>
</dbReference>
<reference evidence="3" key="2">
    <citation type="submission" date="2023-05" db="EMBL/GenBank/DDBJ databases">
        <authorList>
            <consortium name="Lawrence Berkeley National Laboratory"/>
            <person name="Steindorff A."/>
            <person name="Hensen N."/>
            <person name="Bonometti L."/>
            <person name="Westerberg I."/>
            <person name="Brannstrom I.O."/>
            <person name="Guillou S."/>
            <person name="Cros-Aarteil S."/>
            <person name="Calhoun S."/>
            <person name="Haridas S."/>
            <person name="Kuo A."/>
            <person name="Mondo S."/>
            <person name="Pangilinan J."/>
            <person name="Riley R."/>
            <person name="Labutti K."/>
            <person name="Andreopoulos B."/>
            <person name="Lipzen A."/>
            <person name="Chen C."/>
            <person name="Yanf M."/>
            <person name="Daum C."/>
            <person name="Ng V."/>
            <person name="Clum A."/>
            <person name="Ohm R."/>
            <person name="Martin F."/>
            <person name="Silar P."/>
            <person name="Natvig D."/>
            <person name="Lalanne C."/>
            <person name="Gautier V."/>
            <person name="Ament-Velasquez S.L."/>
            <person name="Kruys A."/>
            <person name="Hutchinson M.I."/>
            <person name="Powell A.J."/>
            <person name="Barry K."/>
            <person name="Miller A.N."/>
            <person name="Grigoriev I.V."/>
            <person name="Debuchy R."/>
            <person name="Gladieux P."/>
            <person name="Thoren M.H."/>
            <person name="Johannesson H."/>
        </authorList>
    </citation>
    <scope>NUCLEOTIDE SEQUENCE</scope>
    <source>
        <strain evidence="3">CBS 990.96</strain>
    </source>
</reference>
<dbReference type="Gene3D" id="3.30.70.330">
    <property type="match status" value="1"/>
</dbReference>
<feature type="compositionally biased region" description="Basic residues" evidence="1">
    <location>
        <begin position="125"/>
        <end position="135"/>
    </location>
</feature>
<feature type="region of interest" description="Disordered" evidence="1">
    <location>
        <begin position="118"/>
        <end position="154"/>
    </location>
</feature>
<dbReference type="AlphaFoldDB" id="A0AAN7BK17"/>
<evidence type="ECO:0000313" key="3">
    <source>
        <dbReference type="EMBL" id="KAK4224726.1"/>
    </source>
</evidence>
<gene>
    <name evidence="3" type="ORF">QBC38DRAFT_484842</name>
</gene>
<feature type="region of interest" description="Disordered" evidence="1">
    <location>
        <begin position="53"/>
        <end position="105"/>
    </location>
</feature>
<dbReference type="GO" id="GO:0071011">
    <property type="term" value="C:precatalytic spliceosome"/>
    <property type="evidence" value="ECO:0007669"/>
    <property type="project" value="TreeGrafter"/>
</dbReference>
<feature type="region of interest" description="Disordered" evidence="1">
    <location>
        <begin position="175"/>
        <end position="290"/>
    </location>
</feature>
<organism evidence="3 4">
    <name type="scientific">Podospora fimiseda</name>
    <dbReference type="NCBI Taxonomy" id="252190"/>
    <lineage>
        <taxon>Eukaryota</taxon>
        <taxon>Fungi</taxon>
        <taxon>Dikarya</taxon>
        <taxon>Ascomycota</taxon>
        <taxon>Pezizomycotina</taxon>
        <taxon>Sordariomycetes</taxon>
        <taxon>Sordariomycetidae</taxon>
        <taxon>Sordariales</taxon>
        <taxon>Podosporaceae</taxon>
        <taxon>Podospora</taxon>
    </lineage>
</organism>
<feature type="compositionally biased region" description="Low complexity" evidence="1">
    <location>
        <begin position="80"/>
        <end position="95"/>
    </location>
</feature>
<accession>A0AAN7BK17</accession>
<feature type="compositionally biased region" description="Low complexity" evidence="1">
    <location>
        <begin position="257"/>
        <end position="271"/>
    </location>
</feature>
<name>A0AAN7BK17_9PEZI</name>
<dbReference type="InterPro" id="IPR040052">
    <property type="entry name" value="RBM17"/>
</dbReference>
<dbReference type="InterPro" id="IPR012677">
    <property type="entry name" value="Nucleotide-bd_a/b_plait_sf"/>
</dbReference>
<dbReference type="Proteomes" id="UP001301958">
    <property type="component" value="Unassembled WGS sequence"/>
</dbReference>
<dbReference type="SUPFAM" id="SSF54928">
    <property type="entry name" value="RNA-binding domain, RBD"/>
    <property type="match status" value="1"/>
</dbReference>
<dbReference type="PANTHER" id="PTHR13288">
    <property type="entry name" value="SPLICING FACTOR 45 SPF45"/>
    <property type="match status" value="1"/>
</dbReference>
<evidence type="ECO:0000313" key="4">
    <source>
        <dbReference type="Proteomes" id="UP001301958"/>
    </source>
</evidence>
<feature type="region of interest" description="Disordered" evidence="1">
    <location>
        <begin position="356"/>
        <end position="388"/>
    </location>
</feature>
<reference evidence="3" key="1">
    <citation type="journal article" date="2023" name="Mol. Phylogenet. Evol.">
        <title>Genome-scale phylogeny and comparative genomics of the fungal order Sordariales.</title>
        <authorList>
            <person name="Hensen N."/>
            <person name="Bonometti L."/>
            <person name="Westerberg I."/>
            <person name="Brannstrom I.O."/>
            <person name="Guillou S."/>
            <person name="Cros-Aarteil S."/>
            <person name="Calhoun S."/>
            <person name="Haridas S."/>
            <person name="Kuo A."/>
            <person name="Mondo S."/>
            <person name="Pangilinan J."/>
            <person name="Riley R."/>
            <person name="LaButti K."/>
            <person name="Andreopoulos B."/>
            <person name="Lipzen A."/>
            <person name="Chen C."/>
            <person name="Yan M."/>
            <person name="Daum C."/>
            <person name="Ng V."/>
            <person name="Clum A."/>
            <person name="Steindorff A."/>
            <person name="Ohm R.A."/>
            <person name="Martin F."/>
            <person name="Silar P."/>
            <person name="Natvig D.O."/>
            <person name="Lalanne C."/>
            <person name="Gautier V."/>
            <person name="Ament-Velasquez S.L."/>
            <person name="Kruys A."/>
            <person name="Hutchinson M.I."/>
            <person name="Powell A.J."/>
            <person name="Barry K."/>
            <person name="Miller A.N."/>
            <person name="Grigoriev I.V."/>
            <person name="Debuchy R."/>
            <person name="Gladieux P."/>
            <person name="Hiltunen Thoren M."/>
            <person name="Johannesson H."/>
        </authorList>
    </citation>
    <scope>NUCLEOTIDE SEQUENCE</scope>
    <source>
        <strain evidence="3">CBS 990.96</strain>
    </source>
</reference>
<feature type="compositionally biased region" description="Polar residues" evidence="1">
    <location>
        <begin position="201"/>
        <end position="212"/>
    </location>
</feature>
<feature type="compositionally biased region" description="Pro residues" evidence="1">
    <location>
        <begin position="214"/>
        <end position="223"/>
    </location>
</feature>
<sequence length="497" mass="54350">MAEPPPPPPPAGGGMSLYANLLESTDNSASISRDPVIFNEAKEDAPAKKLINPALQFQPIRRPQLNKPNRPKPGFPKAPPVVSTPATTSNTASPAPAQPLRSTLADWAAVEDDDYGYAEREKRQRGGRKKKKKKKNEQQLETNWDEIYDPARPTNVEEYLRSEERIQEVREWKAVLYAHRRRRSRDNSYSDEDDVEEDYRPNNQFAPPSSYNFAPPPISPPRPAAATIPNDATGDEAYARRLALSQGLPPPPPPPSDSAAAAAAATISRAPVRYSPPPPPAQKEDDDAMSIISDEEINYSAIPAVPDSSSSLQPPEKARGKAYAQKLMSKYGWTAGKGLGASNSGITSALRVETIKRRKKPDSEGGGYADPKGLGRIIAPKSKSRSGEISDVGKISSVICLTKMLDNMDDLESEIEAGLGQEIGEECGEKYGRVEQVKFDVGDFESGGNGDRRVFIKFVEGVSALRAVNALQGRIFNGNAIEARFFDEEKFERGEYE</sequence>
<dbReference type="GO" id="GO:0003676">
    <property type="term" value="F:nucleic acid binding"/>
    <property type="evidence" value="ECO:0007669"/>
    <property type="project" value="InterPro"/>
</dbReference>
<dbReference type="PANTHER" id="PTHR13288:SF8">
    <property type="entry name" value="SPLICING FACTOR 45"/>
    <property type="match status" value="1"/>
</dbReference>